<dbReference type="InterPro" id="IPR036514">
    <property type="entry name" value="SGNH_hydro_sf"/>
</dbReference>
<gene>
    <name evidence="3" type="ORF">QFZ26_003517</name>
</gene>
<dbReference type="InterPro" id="IPR013783">
    <property type="entry name" value="Ig-like_fold"/>
</dbReference>
<keyword evidence="1" id="KW-0378">Hydrolase</keyword>
<dbReference type="Gene3D" id="2.60.40.10">
    <property type="entry name" value="Immunoglobulins"/>
    <property type="match status" value="2"/>
</dbReference>
<name>A0ABU0RDV1_9MICO</name>
<dbReference type="InterPro" id="IPR053140">
    <property type="entry name" value="GDSL_Rv0518-like"/>
</dbReference>
<dbReference type="Gene3D" id="2.60.120.260">
    <property type="entry name" value="Galactose-binding domain-like"/>
    <property type="match status" value="1"/>
</dbReference>
<evidence type="ECO:0000313" key="3">
    <source>
        <dbReference type="EMBL" id="MDQ0895962.1"/>
    </source>
</evidence>
<keyword evidence="4" id="KW-1185">Reference proteome</keyword>
<dbReference type="Pfam" id="PF05345">
    <property type="entry name" value="He_PIG"/>
    <property type="match status" value="1"/>
</dbReference>
<protein>
    <submittedName>
        <fullName evidence="3">Lysophospholipase L1-like esterase</fullName>
    </submittedName>
</protein>
<dbReference type="Gene3D" id="3.40.50.1110">
    <property type="entry name" value="SGNH hydrolase"/>
    <property type="match status" value="2"/>
</dbReference>
<proteinExistence type="predicted"/>
<feature type="domain" description="Sialate O-acetylesterase" evidence="2">
    <location>
        <begin position="929"/>
        <end position="1174"/>
    </location>
</feature>
<dbReference type="PANTHER" id="PTHR43784:SF2">
    <property type="entry name" value="GDSL-LIKE LIPASE_ACYLHYDROLASE, PUTATIVE (AFU_ORTHOLOGUE AFUA_2G00820)-RELATED"/>
    <property type="match status" value="1"/>
</dbReference>
<dbReference type="Pfam" id="PF03629">
    <property type="entry name" value="SASA"/>
    <property type="match status" value="1"/>
</dbReference>
<dbReference type="InterPro" id="IPR001087">
    <property type="entry name" value="GDSL"/>
</dbReference>
<comment type="caution">
    <text evidence="3">The sequence shown here is derived from an EMBL/GenBank/DDBJ whole genome shotgun (WGS) entry which is preliminary data.</text>
</comment>
<dbReference type="Proteomes" id="UP001239083">
    <property type="component" value="Unassembled WGS sequence"/>
</dbReference>
<dbReference type="PANTHER" id="PTHR43784">
    <property type="entry name" value="GDSL-LIKE LIPASE/ACYLHYDROLASE, PUTATIVE (AFU_ORTHOLOGUE AFUA_2G00820)-RELATED"/>
    <property type="match status" value="1"/>
</dbReference>
<dbReference type="RefSeq" id="WP_307044470.1">
    <property type="nucleotide sequence ID" value="NZ_JAUSYY010000001.1"/>
</dbReference>
<evidence type="ECO:0000259" key="2">
    <source>
        <dbReference type="Pfam" id="PF03629"/>
    </source>
</evidence>
<reference evidence="3 4" key="1">
    <citation type="submission" date="2023-07" db="EMBL/GenBank/DDBJ databases">
        <title>Comparative genomics of wheat-associated soil bacteria to identify genetic determinants of phenazine resistance.</title>
        <authorList>
            <person name="Mouncey N."/>
        </authorList>
    </citation>
    <scope>NUCLEOTIDE SEQUENCE [LARGE SCALE GENOMIC DNA]</scope>
    <source>
        <strain evidence="3 4">V3I3</strain>
    </source>
</reference>
<dbReference type="InterPro" id="IPR005181">
    <property type="entry name" value="SASA"/>
</dbReference>
<organism evidence="3 4">
    <name type="scientific">Agromyces ramosus</name>
    <dbReference type="NCBI Taxonomy" id="33879"/>
    <lineage>
        <taxon>Bacteria</taxon>
        <taxon>Bacillati</taxon>
        <taxon>Actinomycetota</taxon>
        <taxon>Actinomycetes</taxon>
        <taxon>Micrococcales</taxon>
        <taxon>Microbacteriaceae</taxon>
        <taxon>Agromyces</taxon>
    </lineage>
</organism>
<evidence type="ECO:0000313" key="4">
    <source>
        <dbReference type="Proteomes" id="UP001239083"/>
    </source>
</evidence>
<sequence length="1471" mass="154433">MRFTTSFFTQPLVSAVLAFTLMVGLILVGVPAPAGATSLASADGRVVSAGQAADPVAEVGDDWFTSWAQSQDRRSGITFKEQTFRMITHLSQGGDALRIRFQNQYGAAPITIDAAAVALSAKGSATVPGTTRTLAFAGLPSVTIPVGGEVWSDTVELETAAQDDVAVSMYVKAPTVPSLHSYPYRDNYVSAAGSGDQVADESGTPFAEKMAWTYLVSAVDVHNTELLGTIVSFGSSVVDGEGSQNCGPGCTATGTNRRWSDELARRINSELPADAQLAVANAGIGGTTSAPSCADGVSRLERDVLALHGVTGVIFYYGTNDLGENCSSATILASYQDMFSRLRDAGIAVYVTPITPRPSYTAQQNAERNAVNAFVRNSGDCSGTCDGVLDFDEVLKDPANPNAIFRPYDTGDGTHVNVAGQQAIANSISLPLIASSALAPDDTRPLTKTFSIYDFEDGFQGWRAGTGVGAVEWADSFANGPKTPFAGNRVMDASSVALPADAMRSVFVEPPHPLDLSAATQLVAHLDAWGGLGGGTGYEAAITLTSADGEELIETFQVSPDTWNELTLDVSSWAARGAVSRIEIGFRALGTSSIWVPHFQIDDVTWNAGPVAGPAEATSCDTAATADGQQPVLQLQLGTDSTWAGVRPNYSFDGLDAVRNGFDRVGYCLETAGGTGDQWAWAGMDPFTADWSLLGLHTIPGQISQQRVTDLEVASNVAGVATGEHLTGWLEHWPNSYLTHRSGQVEGATSERYDADDQPITGWHGSFQIHRVNEEPGNAGAPSTVMALNNFTGPGTLALGFGDAPRGGPAESDWTFAANANAFTSRTLTVFARPAVVSLTQAPQDRQLFARDTDNGANVVIAGEADASVDSVRMSSTSQGETVQQVGSGPSFSFDTRITAGLHDYDFLLEARVDGVWREVGHWTHVVSGDVFVIQGQSNAESAAWESGSDSSTGNQSPWVRTYGTTSWNSDTSRANRAWQYAYGDMTSPNKGEVTNAGMVGQWGMRMGGVLSQQQEVPIAIFNGAHGGQRIGFFQRNDADPNDANTNYGRLRHRLEAAGVLADVKAVLWYQGQAENGDTRTHIEGFTSLLEDWQGELGSDLTNGSSYYAFQIRGSCNPAGDAARESDIDLRNAQRNLSRTLGVTVLSTTGAPNHDGCHFGYENGYKMLGEQAAAVLSRDLYDGPSAGVAAPDPIAATAASASSTEFSIQLDSATDPLTVDAGFDSMGDFVLHNSAASVTNVTYVDGGKLLVTVAGSIGADATISYLSHYGPGPMIRTSRGVGLLAFDRIPVVVGVAAPQLVDSVPEAIAGGEYSTTLGAVGTDAARYTVTNGILPTGFALDRVTGELTGTSTVANATTFTVRMDSAAGTSSREFSFIVAPAPVAKLTVSSDSMTSTVRGSVQISVTGEDAFGNDLGDLAAEAVLTSDKPDDVISGSRVTFTHAGAHVITATVGEVSGSVRIDVRGRGRWFR</sequence>
<dbReference type="Pfam" id="PF00657">
    <property type="entry name" value="Lipase_GDSL"/>
    <property type="match status" value="1"/>
</dbReference>
<dbReference type="EMBL" id="JAUSYY010000001">
    <property type="protein sequence ID" value="MDQ0895962.1"/>
    <property type="molecule type" value="Genomic_DNA"/>
</dbReference>
<accession>A0ABU0RDV1</accession>
<dbReference type="SUPFAM" id="SSF52266">
    <property type="entry name" value="SGNH hydrolase"/>
    <property type="match status" value="2"/>
</dbReference>
<evidence type="ECO:0000256" key="1">
    <source>
        <dbReference type="ARBA" id="ARBA00022801"/>
    </source>
</evidence>